<sequence>MEGSSSSSSTDGSHNPSEKARASDFEKVQKQYEEKMVRIQELKKQIESVKVSLEEKKKNIPVPEETKEAFKSLSQRYESLREEYNVLLAQKSKDHK</sequence>
<comment type="caution">
    <text evidence="2">The sequence shown here is derived from an EMBL/GenBank/DDBJ whole genome shotgun (WGS) entry which is preliminary data.</text>
</comment>
<protein>
    <submittedName>
        <fullName evidence="2">Uncharacterized protein</fullName>
    </submittedName>
</protein>
<evidence type="ECO:0000313" key="3">
    <source>
        <dbReference type="Proteomes" id="UP001054252"/>
    </source>
</evidence>
<accession>A0AAV5HYA4</accession>
<keyword evidence="3" id="KW-1185">Reference proteome</keyword>
<dbReference type="AlphaFoldDB" id="A0AAV5HYA4"/>
<dbReference type="Proteomes" id="UP001054252">
    <property type="component" value="Unassembled WGS sequence"/>
</dbReference>
<proteinExistence type="predicted"/>
<evidence type="ECO:0000313" key="2">
    <source>
        <dbReference type="EMBL" id="GKU93753.1"/>
    </source>
</evidence>
<feature type="compositionally biased region" description="Basic and acidic residues" evidence="1">
    <location>
        <begin position="16"/>
        <end position="27"/>
    </location>
</feature>
<feature type="region of interest" description="Disordered" evidence="1">
    <location>
        <begin position="1"/>
        <end position="27"/>
    </location>
</feature>
<dbReference type="EMBL" id="BPVZ01000007">
    <property type="protein sequence ID" value="GKU93753.1"/>
    <property type="molecule type" value="Genomic_DNA"/>
</dbReference>
<evidence type="ECO:0000256" key="1">
    <source>
        <dbReference type="SAM" id="MobiDB-lite"/>
    </source>
</evidence>
<gene>
    <name evidence="2" type="ORF">SLEP1_g7320</name>
</gene>
<name>A0AAV5HYA4_9ROSI</name>
<organism evidence="2 3">
    <name type="scientific">Rubroshorea leprosula</name>
    <dbReference type="NCBI Taxonomy" id="152421"/>
    <lineage>
        <taxon>Eukaryota</taxon>
        <taxon>Viridiplantae</taxon>
        <taxon>Streptophyta</taxon>
        <taxon>Embryophyta</taxon>
        <taxon>Tracheophyta</taxon>
        <taxon>Spermatophyta</taxon>
        <taxon>Magnoliopsida</taxon>
        <taxon>eudicotyledons</taxon>
        <taxon>Gunneridae</taxon>
        <taxon>Pentapetalae</taxon>
        <taxon>rosids</taxon>
        <taxon>malvids</taxon>
        <taxon>Malvales</taxon>
        <taxon>Dipterocarpaceae</taxon>
        <taxon>Rubroshorea</taxon>
    </lineage>
</organism>
<reference evidence="2 3" key="1">
    <citation type="journal article" date="2021" name="Commun. Biol.">
        <title>The genome of Shorea leprosula (Dipterocarpaceae) highlights the ecological relevance of drought in aseasonal tropical rainforests.</title>
        <authorList>
            <person name="Ng K.K.S."/>
            <person name="Kobayashi M.J."/>
            <person name="Fawcett J.A."/>
            <person name="Hatakeyama M."/>
            <person name="Paape T."/>
            <person name="Ng C.H."/>
            <person name="Ang C.C."/>
            <person name="Tnah L.H."/>
            <person name="Lee C.T."/>
            <person name="Nishiyama T."/>
            <person name="Sese J."/>
            <person name="O'Brien M.J."/>
            <person name="Copetti D."/>
            <person name="Mohd Noor M.I."/>
            <person name="Ong R.C."/>
            <person name="Putra M."/>
            <person name="Sireger I.Z."/>
            <person name="Indrioko S."/>
            <person name="Kosugi Y."/>
            <person name="Izuno A."/>
            <person name="Isagi Y."/>
            <person name="Lee S.L."/>
            <person name="Shimizu K.K."/>
        </authorList>
    </citation>
    <scope>NUCLEOTIDE SEQUENCE [LARGE SCALE GENOMIC DNA]</scope>
    <source>
        <strain evidence="2">214</strain>
    </source>
</reference>